<dbReference type="Proteomes" id="UP000344274">
    <property type="component" value="Unassembled WGS sequence"/>
</dbReference>
<sequence length="223" mass="26144">MSKFMFKVAPQNPELGSVTPYTIKSKCNYLRRHFDRIEKVYQEETEELWKDCQAEQERTKDHEDDSEHDYSYSDALREIEFISLRMHRYSAILASYAYLENSMSKLCTKYHDSMDLPLKPAEVTGDGIVKFKLYLERLAKIDFQAVNKQWSHLCTLNLIRNCVVHADGDANLIKQSRKLIDIINSSKELSFIEEQLIMMDASYIHSTIDTIESFLLHLFKIGR</sequence>
<evidence type="ECO:0000313" key="2">
    <source>
        <dbReference type="Proteomes" id="UP000344274"/>
    </source>
</evidence>
<proteinExistence type="predicted"/>
<protein>
    <recommendedName>
        <fullName evidence="3">RiboL-PSP-HEPN domain-containing protein</fullName>
    </recommendedName>
</protein>
<dbReference type="RefSeq" id="WP_154946912.1">
    <property type="nucleotide sequence ID" value="NZ_CABVHB010000012.1"/>
</dbReference>
<dbReference type="AlphaFoldDB" id="A0A5E6S6H7"/>
<evidence type="ECO:0000313" key="1">
    <source>
        <dbReference type="EMBL" id="VVM76191.1"/>
    </source>
</evidence>
<name>A0A5E6S6H7_PSEFL</name>
<organism evidence="1 2">
    <name type="scientific">Pseudomonas fluorescens</name>
    <dbReference type="NCBI Taxonomy" id="294"/>
    <lineage>
        <taxon>Bacteria</taxon>
        <taxon>Pseudomonadati</taxon>
        <taxon>Pseudomonadota</taxon>
        <taxon>Gammaproteobacteria</taxon>
        <taxon>Pseudomonadales</taxon>
        <taxon>Pseudomonadaceae</taxon>
        <taxon>Pseudomonas</taxon>
    </lineage>
</organism>
<gene>
    <name evidence="1" type="ORF">PS673_02035</name>
</gene>
<reference evidence="1 2" key="1">
    <citation type="submission" date="2019-09" db="EMBL/GenBank/DDBJ databases">
        <authorList>
            <person name="Chandra G."/>
            <person name="Truman W A."/>
        </authorList>
    </citation>
    <scope>NUCLEOTIDE SEQUENCE [LARGE SCALE GENOMIC DNA]</scope>
    <source>
        <strain evidence="1">PS673</strain>
    </source>
</reference>
<accession>A0A5E6S6H7</accession>
<dbReference type="EMBL" id="CABVHB010000012">
    <property type="protein sequence ID" value="VVM76191.1"/>
    <property type="molecule type" value="Genomic_DNA"/>
</dbReference>
<evidence type="ECO:0008006" key="3">
    <source>
        <dbReference type="Google" id="ProtNLM"/>
    </source>
</evidence>